<keyword evidence="6" id="KW-1185">Reference proteome</keyword>
<feature type="domain" description="Wall-associated receptor kinase galacturonan-binding" evidence="4">
    <location>
        <begin position="36"/>
        <end position="90"/>
    </location>
</feature>
<accession>A0AAV1S3D6</accession>
<sequence length="251" mass="26976">MAEQVQLMLQVMMLLLLLFNFPFVIVEAQSIAKAGCDDQCGGVRIPYPFGMNSSCYLEESYKIDCNSSTPTIHINGTNLVVTEISVGVAKNTTIHVNLPIVFKDCEKTLSSSNSYDVFVVDLKGSPFVFSETDNWFIGGGCNNLALLANNESSCFGGCMSICEEDGMVASTIKSTSCSGINCCQTTIPSNLKRYQMTQTRQSFNVSAAMAFKAAPTFLTVATISMNARYTVPTLAIAGPSNAKTPLVPTSV</sequence>
<dbReference type="InterPro" id="IPR025287">
    <property type="entry name" value="WAK_GUB"/>
</dbReference>
<dbReference type="GO" id="GO:0016020">
    <property type="term" value="C:membrane"/>
    <property type="evidence" value="ECO:0007669"/>
    <property type="project" value="UniProtKB-SubCell"/>
</dbReference>
<feature type="chain" id="PRO_5043841736" description="Wall-associated receptor kinase galacturonan-binding domain-containing protein" evidence="3">
    <location>
        <begin position="29"/>
        <end position="251"/>
    </location>
</feature>
<name>A0AAV1S3D6_9ROSI</name>
<evidence type="ECO:0000256" key="1">
    <source>
        <dbReference type="ARBA" id="ARBA00004167"/>
    </source>
</evidence>
<keyword evidence="2 3" id="KW-0732">Signal</keyword>
<dbReference type="PANTHER" id="PTHR33491">
    <property type="entry name" value="OSJNBA0016N04.9 PROTEIN"/>
    <property type="match status" value="1"/>
</dbReference>
<evidence type="ECO:0000313" key="6">
    <source>
        <dbReference type="Proteomes" id="UP001314170"/>
    </source>
</evidence>
<dbReference type="GO" id="GO:0030247">
    <property type="term" value="F:polysaccharide binding"/>
    <property type="evidence" value="ECO:0007669"/>
    <property type="project" value="InterPro"/>
</dbReference>
<organism evidence="5 6">
    <name type="scientific">Dovyalis caffra</name>
    <dbReference type="NCBI Taxonomy" id="77055"/>
    <lineage>
        <taxon>Eukaryota</taxon>
        <taxon>Viridiplantae</taxon>
        <taxon>Streptophyta</taxon>
        <taxon>Embryophyta</taxon>
        <taxon>Tracheophyta</taxon>
        <taxon>Spermatophyta</taxon>
        <taxon>Magnoliopsida</taxon>
        <taxon>eudicotyledons</taxon>
        <taxon>Gunneridae</taxon>
        <taxon>Pentapetalae</taxon>
        <taxon>rosids</taxon>
        <taxon>fabids</taxon>
        <taxon>Malpighiales</taxon>
        <taxon>Salicaceae</taxon>
        <taxon>Flacourtieae</taxon>
        <taxon>Dovyalis</taxon>
    </lineage>
</organism>
<dbReference type="EMBL" id="CAWUPB010001168">
    <property type="protein sequence ID" value="CAK7345820.1"/>
    <property type="molecule type" value="Genomic_DNA"/>
</dbReference>
<comment type="caution">
    <text evidence="5">The sequence shown here is derived from an EMBL/GenBank/DDBJ whole genome shotgun (WGS) entry which is preliminary data.</text>
</comment>
<reference evidence="5 6" key="1">
    <citation type="submission" date="2024-01" db="EMBL/GenBank/DDBJ databases">
        <authorList>
            <person name="Waweru B."/>
        </authorList>
    </citation>
    <scope>NUCLEOTIDE SEQUENCE [LARGE SCALE GENOMIC DNA]</scope>
</reference>
<dbReference type="Pfam" id="PF13947">
    <property type="entry name" value="GUB_WAK_bind"/>
    <property type="match status" value="1"/>
</dbReference>
<dbReference type="Proteomes" id="UP001314170">
    <property type="component" value="Unassembled WGS sequence"/>
</dbReference>
<evidence type="ECO:0000313" key="5">
    <source>
        <dbReference type="EMBL" id="CAK7345820.1"/>
    </source>
</evidence>
<evidence type="ECO:0000259" key="4">
    <source>
        <dbReference type="Pfam" id="PF13947"/>
    </source>
</evidence>
<feature type="signal peptide" evidence="3">
    <location>
        <begin position="1"/>
        <end position="28"/>
    </location>
</feature>
<gene>
    <name evidence="5" type="ORF">DCAF_LOCUS18482</name>
</gene>
<proteinExistence type="predicted"/>
<evidence type="ECO:0000256" key="2">
    <source>
        <dbReference type="ARBA" id="ARBA00022729"/>
    </source>
</evidence>
<protein>
    <recommendedName>
        <fullName evidence="4">Wall-associated receptor kinase galacturonan-binding domain-containing protein</fullName>
    </recommendedName>
</protein>
<dbReference type="AlphaFoldDB" id="A0AAV1S3D6"/>
<comment type="subcellular location">
    <subcellularLocation>
        <location evidence="1">Membrane</location>
        <topology evidence="1">Single-pass membrane protein</topology>
    </subcellularLocation>
</comment>
<evidence type="ECO:0000256" key="3">
    <source>
        <dbReference type="SAM" id="SignalP"/>
    </source>
</evidence>